<reference evidence="2 3" key="1">
    <citation type="submission" date="2015-11" db="EMBL/GenBank/DDBJ databases">
        <title>Genomic analysis of 38 Legionella species identifies large and diverse effector repertoires.</title>
        <authorList>
            <person name="Burstein D."/>
            <person name="Amaro F."/>
            <person name="Zusman T."/>
            <person name="Lifshitz Z."/>
            <person name="Cohen O."/>
            <person name="Gilbert J.A."/>
            <person name="Pupko T."/>
            <person name="Shuman H.A."/>
            <person name="Segal G."/>
        </authorList>
    </citation>
    <scope>NUCLEOTIDE SEQUENCE [LARGE SCALE GENOMIC DNA]</scope>
    <source>
        <strain evidence="2 3">Mt.St.Helens-9</strain>
    </source>
</reference>
<keyword evidence="1" id="KW-0732">Signal</keyword>
<feature type="signal peptide" evidence="1">
    <location>
        <begin position="1"/>
        <end position="21"/>
    </location>
</feature>
<dbReference type="PATRIC" id="fig|452.5.peg.860"/>
<dbReference type="AlphaFoldDB" id="A0A0W0Z7S3"/>
<comment type="caution">
    <text evidence="2">The sequence shown here is derived from an EMBL/GenBank/DDBJ whole genome shotgun (WGS) entry which is preliminary data.</text>
</comment>
<accession>A0A0W0Z7S3</accession>
<evidence type="ECO:0000313" key="3">
    <source>
        <dbReference type="Proteomes" id="UP000054877"/>
    </source>
</evidence>
<dbReference type="STRING" id="452.Lspi_0782"/>
<dbReference type="OrthoDB" id="9815195at2"/>
<dbReference type="Proteomes" id="UP000054877">
    <property type="component" value="Unassembled WGS sequence"/>
</dbReference>
<name>A0A0W0Z7S3_LEGSP</name>
<dbReference type="PANTHER" id="PTHR38477">
    <property type="entry name" value="HYPOTHETICAL EXPORTED PROTEIN"/>
    <property type="match status" value="1"/>
</dbReference>
<dbReference type="PANTHER" id="PTHR38477:SF1">
    <property type="entry name" value="MUREIN L,D-TRANSPEPTIDASE CATALYTIC DOMAIN FAMILY PROTEIN"/>
    <property type="match status" value="1"/>
</dbReference>
<evidence type="ECO:0000256" key="1">
    <source>
        <dbReference type="SAM" id="SignalP"/>
    </source>
</evidence>
<evidence type="ECO:0000313" key="2">
    <source>
        <dbReference type="EMBL" id="KTD65168.1"/>
    </source>
</evidence>
<protein>
    <recommendedName>
        <fullName evidence="4">Murein L,D-transpeptidase catalytic domain family protein</fullName>
    </recommendedName>
</protein>
<evidence type="ECO:0008006" key="4">
    <source>
        <dbReference type="Google" id="ProtNLM"/>
    </source>
</evidence>
<keyword evidence="3" id="KW-1185">Reference proteome</keyword>
<dbReference type="EMBL" id="LNYX01000011">
    <property type="protein sequence ID" value="KTD65168.1"/>
    <property type="molecule type" value="Genomic_DNA"/>
</dbReference>
<dbReference type="InterPro" id="IPR032676">
    <property type="entry name" value="YkuD_2"/>
</dbReference>
<proteinExistence type="predicted"/>
<gene>
    <name evidence="2" type="ORF">Lspi_0782</name>
</gene>
<dbReference type="Pfam" id="PF13645">
    <property type="entry name" value="YkuD_2"/>
    <property type="match status" value="1"/>
</dbReference>
<sequence length="226" mass="25170">MNYLFTIISTILFSSSLPSSALPTTKIASPTTSHRLLHLSQKAPELNKKVLKLALNAYNKASARGAVKKPVLTVIDYSLPSYKQRMWVFDLRKERLLYNTYVAHGRNSGTDVPHHFSNKSSSKESSLGTYVTRDTYFGSKGLSLNLQGLEKGFNDNAYNRRVVIHGAWYVEPAFIKRAGRAGRSWGCPSIARTLAKPVINTIKGGSVVFAYYPDKYYLTHSGFVLA</sequence>
<organism evidence="2 3">
    <name type="scientific">Legionella spiritensis</name>
    <dbReference type="NCBI Taxonomy" id="452"/>
    <lineage>
        <taxon>Bacteria</taxon>
        <taxon>Pseudomonadati</taxon>
        <taxon>Pseudomonadota</taxon>
        <taxon>Gammaproteobacteria</taxon>
        <taxon>Legionellales</taxon>
        <taxon>Legionellaceae</taxon>
        <taxon>Legionella</taxon>
    </lineage>
</organism>
<dbReference type="RefSeq" id="WP_058482732.1">
    <property type="nucleotide sequence ID" value="NZ_CAAAII010000003.1"/>
</dbReference>
<feature type="chain" id="PRO_5006918387" description="Murein L,D-transpeptidase catalytic domain family protein" evidence="1">
    <location>
        <begin position="22"/>
        <end position="226"/>
    </location>
</feature>